<organism evidence="1 2">
    <name type="scientific">Cyberlindnera jadinii (strain ATCC 18201 / CBS 1600 / BCRC 20928 / JCM 3617 / NBRC 0987 / NRRL Y-1542)</name>
    <name type="common">Torula yeast</name>
    <name type="synonym">Candida utilis</name>
    <dbReference type="NCBI Taxonomy" id="983966"/>
    <lineage>
        <taxon>Eukaryota</taxon>
        <taxon>Fungi</taxon>
        <taxon>Dikarya</taxon>
        <taxon>Ascomycota</taxon>
        <taxon>Saccharomycotina</taxon>
        <taxon>Saccharomycetes</taxon>
        <taxon>Phaffomycetales</taxon>
        <taxon>Phaffomycetaceae</taxon>
        <taxon>Cyberlindnera</taxon>
    </lineage>
</organism>
<proteinExistence type="predicted"/>
<evidence type="ECO:0000313" key="1">
    <source>
        <dbReference type="EMBL" id="CEP22329.1"/>
    </source>
</evidence>
<sequence length="102" mass="11692">MDATSRNKTISSTDLLNPTIFDPNNLYKRCIKSHAILVKNNIHTTFYDQWMEKQKASKNSGTNVEGRGTVPCDVSSLSLRTGMYLKIWPSLTRHPNFLMWLC</sequence>
<accession>A0A0H5CCI7</accession>
<protein>
    <submittedName>
        <fullName evidence="1">Uncharacterized protein</fullName>
    </submittedName>
</protein>
<reference evidence="2" key="1">
    <citation type="journal article" date="2015" name="J. Biotechnol.">
        <title>The structure of the Cyberlindnera jadinii genome and its relation to Candida utilis analyzed by the occurrence of single nucleotide polymorphisms.</title>
        <authorList>
            <person name="Rupp O."/>
            <person name="Brinkrolf K."/>
            <person name="Buerth C."/>
            <person name="Kunigo M."/>
            <person name="Schneider J."/>
            <person name="Jaenicke S."/>
            <person name="Goesmann A."/>
            <person name="Puehler A."/>
            <person name="Jaeger K.-E."/>
            <person name="Ernst J.F."/>
        </authorList>
    </citation>
    <scope>NUCLEOTIDE SEQUENCE [LARGE SCALE GENOMIC DNA]</scope>
    <source>
        <strain evidence="2">ATCC 18201 / CBS 1600 / BCRC 20928 / JCM 3617 / NBRC 0987 / NRRL Y-1542</strain>
    </source>
</reference>
<name>A0A0H5CCI7_CYBJN</name>
<dbReference type="Proteomes" id="UP000038830">
    <property type="component" value="Unassembled WGS sequence"/>
</dbReference>
<gene>
    <name evidence="1" type="ORF">BN1211_2667</name>
</gene>
<dbReference type="AlphaFoldDB" id="A0A0H5CCI7"/>
<evidence type="ECO:0000313" key="2">
    <source>
        <dbReference type="Proteomes" id="UP000038830"/>
    </source>
</evidence>
<dbReference type="EMBL" id="CDQK01000003">
    <property type="protein sequence ID" value="CEP22329.1"/>
    <property type="molecule type" value="Genomic_DNA"/>
</dbReference>